<evidence type="ECO:0000256" key="10">
    <source>
        <dbReference type="SAM" id="MobiDB-lite"/>
    </source>
</evidence>
<sequence length="284" mass="31277">MRAQALCGEGKPREETGLAITKTLLAVKLSGQADIAETLLHQPTRAAAIRACATAVNAADTIATARGFEGKAAEEYWTAWTGTVEMEFTGKRAATLPAEWSVFIGRESRIGRSPRRATEPINALLNYAYRVAESACVSACRAYGIDPGMGISHADKDGRDSFALDLLKAVRPTVDPRRRLHPDPRRHVPSAGAPHPRDRRAALRLVRRRSPARCPRAPYAGRHRNRRRTRHTPPDRSHRPQPAHRSARPPPHHRTASRTARQHEQARACDGRGNVPNRGVARGT</sequence>
<dbReference type="Gene3D" id="1.20.120.920">
    <property type="entry name" value="CRISPR-associated endonuclease Cas1, C-terminal domain"/>
    <property type="match status" value="1"/>
</dbReference>
<dbReference type="EMBL" id="JARHTQ010000011">
    <property type="protein sequence ID" value="MDF2257621.1"/>
    <property type="molecule type" value="Genomic_DNA"/>
</dbReference>
<keyword evidence="4" id="KW-0378">Hydrolase</keyword>
<reference evidence="11 12" key="1">
    <citation type="submission" date="2023-03" db="EMBL/GenBank/DDBJ databases">
        <title>Draft genome sequence of type strain Streptomyces ferralitis JCM 14344.</title>
        <authorList>
            <person name="Klaysubun C."/>
            <person name="Duangmal K."/>
        </authorList>
    </citation>
    <scope>NUCLEOTIDE SEQUENCE [LARGE SCALE GENOMIC DNA]</scope>
    <source>
        <strain evidence="11 12">JCM 14344</strain>
    </source>
</reference>
<evidence type="ECO:0000256" key="6">
    <source>
        <dbReference type="ARBA" id="ARBA00023118"/>
    </source>
</evidence>
<proteinExistence type="predicted"/>
<evidence type="ECO:0000256" key="4">
    <source>
        <dbReference type="ARBA" id="ARBA00022801"/>
    </source>
</evidence>
<keyword evidence="6" id="KW-0051">Antiviral defense</keyword>
<keyword evidence="3 11" id="KW-0255">Endonuclease</keyword>
<evidence type="ECO:0000256" key="7">
    <source>
        <dbReference type="ARBA" id="ARBA00023125"/>
    </source>
</evidence>
<feature type="compositionally biased region" description="Basic and acidic residues" evidence="10">
    <location>
        <begin position="261"/>
        <end position="270"/>
    </location>
</feature>
<evidence type="ECO:0000256" key="5">
    <source>
        <dbReference type="ARBA" id="ARBA00022842"/>
    </source>
</evidence>
<dbReference type="GO" id="GO:0004519">
    <property type="term" value="F:endonuclease activity"/>
    <property type="evidence" value="ECO:0007669"/>
    <property type="project" value="UniProtKB-KW"/>
</dbReference>
<feature type="region of interest" description="Disordered" evidence="10">
    <location>
        <begin position="175"/>
        <end position="284"/>
    </location>
</feature>
<accession>A0ABT5Z1B8</accession>
<dbReference type="Proteomes" id="UP001220022">
    <property type="component" value="Unassembled WGS sequence"/>
</dbReference>
<feature type="compositionally biased region" description="Basic residues" evidence="10">
    <location>
        <begin position="239"/>
        <end position="256"/>
    </location>
</feature>
<evidence type="ECO:0000256" key="8">
    <source>
        <dbReference type="ARBA" id="ARBA00023211"/>
    </source>
</evidence>
<protein>
    <submittedName>
        <fullName evidence="11">CRISPR-associated endonuclease Cas1</fullName>
    </submittedName>
</protein>
<dbReference type="PANTHER" id="PTHR34353">
    <property type="entry name" value="CRISPR-ASSOCIATED ENDONUCLEASE CAS1 1"/>
    <property type="match status" value="1"/>
</dbReference>
<dbReference type="InterPro" id="IPR002729">
    <property type="entry name" value="CRISPR-assoc_Cas1"/>
</dbReference>
<keyword evidence="12" id="KW-1185">Reference proteome</keyword>
<feature type="compositionally biased region" description="Basic residues" evidence="10">
    <location>
        <begin position="221"/>
        <end position="231"/>
    </location>
</feature>
<evidence type="ECO:0000256" key="2">
    <source>
        <dbReference type="ARBA" id="ARBA00022723"/>
    </source>
</evidence>
<evidence type="ECO:0000313" key="11">
    <source>
        <dbReference type="EMBL" id="MDF2257621.1"/>
    </source>
</evidence>
<dbReference type="PANTHER" id="PTHR34353:SF2">
    <property type="entry name" value="CRISPR-ASSOCIATED ENDONUCLEASE CAS1 1"/>
    <property type="match status" value="1"/>
</dbReference>
<dbReference type="InterPro" id="IPR050646">
    <property type="entry name" value="Cas1"/>
</dbReference>
<gene>
    <name evidence="11" type="ORF">P2L57_18425</name>
</gene>
<dbReference type="RefSeq" id="WP_275815827.1">
    <property type="nucleotide sequence ID" value="NZ_BAAANM010000027.1"/>
</dbReference>
<dbReference type="InterPro" id="IPR042206">
    <property type="entry name" value="CRISPR-assoc_Cas1_C"/>
</dbReference>
<comment type="subunit">
    <text evidence="9">Homodimer, forms a heterotetramer with a Cas2 homodimer.</text>
</comment>
<comment type="caution">
    <text evidence="11">The sequence shown here is derived from an EMBL/GenBank/DDBJ whole genome shotgun (WGS) entry which is preliminary data.</text>
</comment>
<evidence type="ECO:0000256" key="1">
    <source>
        <dbReference type="ARBA" id="ARBA00022722"/>
    </source>
</evidence>
<evidence type="ECO:0000256" key="9">
    <source>
        <dbReference type="ARBA" id="ARBA00038592"/>
    </source>
</evidence>
<evidence type="ECO:0000313" key="12">
    <source>
        <dbReference type="Proteomes" id="UP001220022"/>
    </source>
</evidence>
<evidence type="ECO:0000256" key="3">
    <source>
        <dbReference type="ARBA" id="ARBA00022759"/>
    </source>
</evidence>
<dbReference type="CDD" id="cd09634">
    <property type="entry name" value="Cas1_I-II-III"/>
    <property type="match status" value="1"/>
</dbReference>
<organism evidence="11 12">
    <name type="scientific">Streptantibioticus ferralitis</name>
    <dbReference type="NCBI Taxonomy" id="236510"/>
    <lineage>
        <taxon>Bacteria</taxon>
        <taxon>Bacillati</taxon>
        <taxon>Actinomycetota</taxon>
        <taxon>Actinomycetes</taxon>
        <taxon>Kitasatosporales</taxon>
        <taxon>Streptomycetaceae</taxon>
        <taxon>Streptantibioticus</taxon>
    </lineage>
</organism>
<keyword evidence="2" id="KW-0479">Metal-binding</keyword>
<keyword evidence="1" id="KW-0540">Nuclease</keyword>
<dbReference type="Pfam" id="PF01867">
    <property type="entry name" value="Cas_Cas1"/>
    <property type="match status" value="1"/>
</dbReference>
<keyword evidence="5" id="KW-0460">Magnesium</keyword>
<keyword evidence="8" id="KW-0464">Manganese</keyword>
<name>A0ABT5Z1B8_9ACTN</name>
<feature type="compositionally biased region" description="Basic and acidic residues" evidence="10">
    <location>
        <begin position="175"/>
        <end position="186"/>
    </location>
</feature>
<keyword evidence="7" id="KW-0238">DNA-binding</keyword>